<evidence type="ECO:0000256" key="9">
    <source>
        <dbReference type="ARBA" id="ARBA00022691"/>
    </source>
</evidence>
<dbReference type="GO" id="GO:0030488">
    <property type="term" value="P:tRNA methylation"/>
    <property type="evidence" value="ECO:0007669"/>
    <property type="project" value="TreeGrafter"/>
</dbReference>
<dbReference type="SUPFAM" id="SSF53335">
    <property type="entry name" value="S-adenosyl-L-methionine-dependent methyltransferases"/>
    <property type="match status" value="1"/>
</dbReference>
<dbReference type="Gene3D" id="2.120.10.80">
    <property type="entry name" value="Kelch-type beta propeller"/>
    <property type="match status" value="1"/>
</dbReference>
<evidence type="ECO:0000256" key="2">
    <source>
        <dbReference type="ARBA" id="ARBA00004797"/>
    </source>
</evidence>
<dbReference type="SUPFAM" id="SSF117281">
    <property type="entry name" value="Kelch motif"/>
    <property type="match status" value="1"/>
</dbReference>
<evidence type="ECO:0000256" key="5">
    <source>
        <dbReference type="ARBA" id="ARBA00012779"/>
    </source>
</evidence>
<dbReference type="GO" id="GO:0008175">
    <property type="term" value="F:tRNA methyltransferase activity"/>
    <property type="evidence" value="ECO:0007669"/>
    <property type="project" value="TreeGrafter"/>
</dbReference>
<sequence length="669" mass="77353">MTTAAKNVNIIDNNKKNQIEKTKRRKNYDDQQVQGTNNSSIVSKRSVEKHYTNLLQPQHGEFFKYFVKQKKFRRSPAINRGYWIRMETIRTMIMRIISFNSGAKINIINLGCGFDSLPFQMLHSNKVSNLNFIDIDYPDLIVNKYNLIMESEEIKDLIGEFTSESSNYKLKSNQYQLVGCDLKDINGYKEIIESLVDQPDINIFVAEVSLAYMNPKFANSVIEVSSSIPNSHFLILEQIIPDGKNNSFAQKMLYHFDHLRSPIQCVQQYHNKNLQIERFKQYYPYVEIRNLFENWQCLIDDEMKVKINKVEEFDEWEEFILFCQHYIVVHSTNLSNQMVYTNENDEIEEKFEWDDKVRFNHVNEFNKEMLEIKFPAVSSINDQIVINGGLKQMRTNETLSVSIESKDIDVLQFQGPDIPIGRMCHSLTNINDDQLILIGGRLKPNEYLKDVYSLRDNVWTRLKVLPFERSRHSVITIDNDKLLIFGGLKKENNESPFIIYNIATETTTNLKVQGDNPGNLLSSTLVYENGTGYIFGGIQDHNIPIINSSLYKFKIKNDKIYIEKVFEHYLLSRIGSQGRIIHGGSKVLIVGGTSSTQIFTKYTSIMTLGLNTFEFKSVEIDESIREEHSPIFIGFSLVDLNNKLYVIGGGAVCYSFGSCYNSVYEIDSN</sequence>
<dbReference type="InterPro" id="IPR007213">
    <property type="entry name" value="Ppm1/Ppm2/Tcmp"/>
</dbReference>
<comment type="catalytic activity">
    <reaction evidence="13">
        <text>7-[(3S)-(3-amino-3-methoxycarbonyl)propyl]wyosine(37) in tRNA(Phe) + S-adenosyl-L-methionine + CO2 = wybutosine(37) in tRNA(Phe) + S-adenosyl-L-homocysteine + 2 H(+)</text>
        <dbReference type="Rhea" id="RHEA:37119"/>
        <dbReference type="Rhea" id="RHEA-COMP:11844"/>
        <dbReference type="Rhea" id="RHEA-COMP:11847"/>
        <dbReference type="ChEBI" id="CHEBI:15378"/>
        <dbReference type="ChEBI" id="CHEBI:16526"/>
        <dbReference type="ChEBI" id="CHEBI:57856"/>
        <dbReference type="ChEBI" id="CHEBI:59789"/>
        <dbReference type="ChEBI" id="CHEBI:73544"/>
        <dbReference type="ChEBI" id="CHEBI:74275"/>
        <dbReference type="EC" id="2.3.1.231"/>
    </reaction>
</comment>
<dbReference type="Pfam" id="PF13418">
    <property type="entry name" value="Beta-prop_TYW4"/>
    <property type="match status" value="1"/>
</dbReference>
<evidence type="ECO:0000256" key="12">
    <source>
        <dbReference type="ARBA" id="ARBA00030847"/>
    </source>
</evidence>
<dbReference type="Pfam" id="PF04072">
    <property type="entry name" value="LCM"/>
    <property type="match status" value="1"/>
</dbReference>
<dbReference type="GO" id="GO:0031591">
    <property type="term" value="P:wybutosine biosynthetic process"/>
    <property type="evidence" value="ECO:0007669"/>
    <property type="project" value="TreeGrafter"/>
</dbReference>
<evidence type="ECO:0000256" key="14">
    <source>
        <dbReference type="SAM" id="MobiDB-lite"/>
    </source>
</evidence>
<evidence type="ECO:0000313" key="15">
    <source>
        <dbReference type="EMBL" id="CAI5757675.1"/>
    </source>
</evidence>
<evidence type="ECO:0000256" key="10">
    <source>
        <dbReference type="ARBA" id="ARBA00022694"/>
    </source>
</evidence>
<evidence type="ECO:0000256" key="3">
    <source>
        <dbReference type="ARBA" id="ARBA00010703"/>
    </source>
</evidence>
<keyword evidence="16" id="KW-1185">Reference proteome</keyword>
<comment type="caution">
    <text evidence="15">The sequence shown here is derived from an EMBL/GenBank/DDBJ whole genome shotgun (WGS) entry which is preliminary data.</text>
</comment>
<comment type="similarity">
    <text evidence="3">Belongs to the methyltransferase superfamily. LCMT family.</text>
</comment>
<protein>
    <recommendedName>
        <fullName evidence="6">tRNA wybutosine-synthesizing protein 4</fullName>
        <ecNumber evidence="5">2.1.1.290</ecNumber>
        <ecNumber evidence="4">2.3.1.231</ecNumber>
    </recommendedName>
    <alternativeName>
        <fullName evidence="12">tRNA(Phe) (7-(3-amino-3-(methoxycarbonyl)propyl)wyosine(37)-N)-methoxycarbonyltransferase</fullName>
    </alternativeName>
    <alternativeName>
        <fullName evidence="11">tRNA(Phe) (7-(3-amino-3-carboxypropyl)wyosine(37)-O)-methyltransferase</fullName>
    </alternativeName>
</protein>
<dbReference type="Gene3D" id="3.40.50.150">
    <property type="entry name" value="Vaccinia Virus protein VP39"/>
    <property type="match status" value="1"/>
</dbReference>
<comment type="pathway">
    <text evidence="2">tRNA modification; wybutosine-tRNA(Phe) biosynthesis.</text>
</comment>
<dbReference type="EMBL" id="CANTUO010000002">
    <property type="protein sequence ID" value="CAI5757675.1"/>
    <property type="molecule type" value="Genomic_DNA"/>
</dbReference>
<evidence type="ECO:0000313" key="16">
    <source>
        <dbReference type="Proteomes" id="UP001152885"/>
    </source>
</evidence>
<dbReference type="Proteomes" id="UP001152885">
    <property type="component" value="Unassembled WGS sequence"/>
</dbReference>
<organism evidence="15 16">
    <name type="scientific">Candida verbasci</name>
    <dbReference type="NCBI Taxonomy" id="1227364"/>
    <lineage>
        <taxon>Eukaryota</taxon>
        <taxon>Fungi</taxon>
        <taxon>Dikarya</taxon>
        <taxon>Ascomycota</taxon>
        <taxon>Saccharomycotina</taxon>
        <taxon>Pichiomycetes</taxon>
        <taxon>Debaryomycetaceae</taxon>
        <taxon>Candida/Lodderomyces clade</taxon>
        <taxon>Candida</taxon>
    </lineage>
</organism>
<comment type="catalytic activity">
    <reaction evidence="1">
        <text>7-[(3S)-3-amino-3-carboxypropyl]wyosine(37) in tRNA(Phe) + S-adenosyl-L-methionine = 7-[(3S)-(3-amino-3-methoxycarbonyl)propyl]wyosine(37) in tRNA(Phe) + S-adenosyl-L-homocysteine</text>
        <dbReference type="Rhea" id="RHEA:36903"/>
        <dbReference type="Rhea" id="RHEA-COMP:10379"/>
        <dbReference type="Rhea" id="RHEA-COMP:11844"/>
        <dbReference type="ChEBI" id="CHEBI:57856"/>
        <dbReference type="ChEBI" id="CHEBI:59789"/>
        <dbReference type="ChEBI" id="CHEBI:73543"/>
        <dbReference type="ChEBI" id="CHEBI:74275"/>
        <dbReference type="EC" id="2.1.1.290"/>
    </reaction>
</comment>
<name>A0A9W4XGB5_9ASCO</name>
<keyword evidence="10" id="KW-0819">tRNA processing</keyword>
<evidence type="ECO:0000256" key="11">
    <source>
        <dbReference type="ARBA" id="ARBA00029750"/>
    </source>
</evidence>
<evidence type="ECO:0000256" key="13">
    <source>
        <dbReference type="ARBA" id="ARBA00049250"/>
    </source>
</evidence>
<dbReference type="EC" id="2.3.1.231" evidence="4"/>
<keyword evidence="7" id="KW-0489">Methyltransferase</keyword>
<feature type="region of interest" description="Disordered" evidence="14">
    <location>
        <begin position="20"/>
        <end position="42"/>
    </location>
</feature>
<reference evidence="15" key="1">
    <citation type="submission" date="2022-12" db="EMBL/GenBank/DDBJ databases">
        <authorList>
            <person name="Brejova B."/>
        </authorList>
    </citation>
    <scope>NUCLEOTIDE SEQUENCE</scope>
</reference>
<keyword evidence="8" id="KW-0808">Transferase</keyword>
<dbReference type="InterPro" id="IPR029063">
    <property type="entry name" value="SAM-dependent_MTases_sf"/>
</dbReference>
<accession>A0A9W4XGB5</accession>
<keyword evidence="9" id="KW-0949">S-adenosyl-L-methionine</keyword>
<dbReference type="OrthoDB" id="47172at2759"/>
<dbReference type="AlphaFoldDB" id="A0A9W4XGB5"/>
<evidence type="ECO:0000256" key="8">
    <source>
        <dbReference type="ARBA" id="ARBA00022679"/>
    </source>
</evidence>
<proteinExistence type="inferred from homology"/>
<evidence type="ECO:0000256" key="6">
    <source>
        <dbReference type="ARBA" id="ARBA00018045"/>
    </source>
</evidence>
<dbReference type="EC" id="2.1.1.290" evidence="5"/>
<evidence type="ECO:0000256" key="7">
    <source>
        <dbReference type="ARBA" id="ARBA00022603"/>
    </source>
</evidence>
<feature type="compositionally biased region" description="Polar residues" evidence="14">
    <location>
        <begin position="30"/>
        <end position="42"/>
    </location>
</feature>
<dbReference type="PANTHER" id="PTHR46529">
    <property type="entry name" value="TRNA WYBUTOSINE-SYNTHESIZING PROTEIN 4"/>
    <property type="match status" value="1"/>
</dbReference>
<dbReference type="PANTHER" id="PTHR46529:SF1">
    <property type="entry name" value="TRNA WYBUTOSINE-SYNTHESIZING PROTEIN 4"/>
    <property type="match status" value="1"/>
</dbReference>
<evidence type="ECO:0000256" key="1">
    <source>
        <dbReference type="ARBA" id="ARBA00001806"/>
    </source>
</evidence>
<dbReference type="InterPro" id="IPR015915">
    <property type="entry name" value="Kelch-typ_b-propeller"/>
</dbReference>
<evidence type="ECO:0000256" key="4">
    <source>
        <dbReference type="ARBA" id="ARBA00012155"/>
    </source>
</evidence>
<gene>
    <name evidence="15" type="ORF">CANVERA_P2188</name>
</gene>